<dbReference type="PANTHER" id="PTHR43313">
    <property type="entry name" value="SHORT-CHAIN DEHYDROGENASE/REDUCTASE FAMILY 9C"/>
    <property type="match status" value="1"/>
</dbReference>
<reference evidence="1" key="1">
    <citation type="journal article" date="2019" name="bioRxiv">
        <title>The Genome of the Zebra Mussel, Dreissena polymorpha: A Resource for Invasive Species Research.</title>
        <authorList>
            <person name="McCartney M.A."/>
            <person name="Auch B."/>
            <person name="Kono T."/>
            <person name="Mallez S."/>
            <person name="Zhang Y."/>
            <person name="Obille A."/>
            <person name="Becker A."/>
            <person name="Abrahante J.E."/>
            <person name="Garbe J."/>
            <person name="Badalamenti J.P."/>
            <person name="Herman A."/>
            <person name="Mangelson H."/>
            <person name="Liachko I."/>
            <person name="Sullivan S."/>
            <person name="Sone E.D."/>
            <person name="Koren S."/>
            <person name="Silverstein K.A.T."/>
            <person name="Beckman K.B."/>
            <person name="Gohl D.M."/>
        </authorList>
    </citation>
    <scope>NUCLEOTIDE SEQUENCE</scope>
    <source>
        <strain evidence="1">Duluth1</strain>
        <tissue evidence="1">Whole animal</tissue>
    </source>
</reference>
<evidence type="ECO:0000313" key="2">
    <source>
        <dbReference type="Proteomes" id="UP000828390"/>
    </source>
</evidence>
<dbReference type="InterPro" id="IPR036291">
    <property type="entry name" value="NAD(P)-bd_dom_sf"/>
</dbReference>
<protein>
    <submittedName>
        <fullName evidence="1">Uncharacterized protein</fullName>
    </submittedName>
</protein>
<dbReference type="GO" id="GO:0008202">
    <property type="term" value="P:steroid metabolic process"/>
    <property type="evidence" value="ECO:0007669"/>
    <property type="project" value="TreeGrafter"/>
</dbReference>
<dbReference type="Pfam" id="PF00106">
    <property type="entry name" value="adh_short"/>
    <property type="match status" value="1"/>
</dbReference>
<keyword evidence="2" id="KW-1185">Reference proteome</keyword>
<dbReference type="GO" id="GO:0016491">
    <property type="term" value="F:oxidoreductase activity"/>
    <property type="evidence" value="ECO:0007669"/>
    <property type="project" value="TreeGrafter"/>
</dbReference>
<dbReference type="Gene3D" id="3.40.50.720">
    <property type="entry name" value="NAD(P)-binding Rossmann-like Domain"/>
    <property type="match status" value="1"/>
</dbReference>
<dbReference type="PANTHER" id="PTHR43313:SF50">
    <property type="entry name" value="GH26015P"/>
    <property type="match status" value="1"/>
</dbReference>
<dbReference type="AlphaFoldDB" id="A0A9D4C2Y8"/>
<comment type="caution">
    <text evidence="1">The sequence shown here is derived from an EMBL/GenBank/DDBJ whole genome shotgun (WGS) entry which is preliminary data.</text>
</comment>
<dbReference type="EMBL" id="JAIWYP010000013">
    <property type="protein sequence ID" value="KAH3716199.1"/>
    <property type="molecule type" value="Genomic_DNA"/>
</dbReference>
<accession>A0A9D4C2Y8</accession>
<sequence length="99" mass="10932">MYILLGVASVCLFILIRWVLRSLHLSNNDTRYVFITGCNTGFGNLLAKRLDRKGVNVIAGCLTADGTAALRNAYSRTLKTVELDVSKETSIRQAKIQCP</sequence>
<dbReference type="SUPFAM" id="SSF51735">
    <property type="entry name" value="NAD(P)-binding Rossmann-fold domains"/>
    <property type="match status" value="1"/>
</dbReference>
<gene>
    <name evidence="1" type="ORF">DPMN_058918</name>
</gene>
<dbReference type="InterPro" id="IPR002347">
    <property type="entry name" value="SDR_fam"/>
</dbReference>
<proteinExistence type="predicted"/>
<evidence type="ECO:0000313" key="1">
    <source>
        <dbReference type="EMBL" id="KAH3716199.1"/>
    </source>
</evidence>
<organism evidence="1 2">
    <name type="scientific">Dreissena polymorpha</name>
    <name type="common">Zebra mussel</name>
    <name type="synonym">Mytilus polymorpha</name>
    <dbReference type="NCBI Taxonomy" id="45954"/>
    <lineage>
        <taxon>Eukaryota</taxon>
        <taxon>Metazoa</taxon>
        <taxon>Spiralia</taxon>
        <taxon>Lophotrochozoa</taxon>
        <taxon>Mollusca</taxon>
        <taxon>Bivalvia</taxon>
        <taxon>Autobranchia</taxon>
        <taxon>Heteroconchia</taxon>
        <taxon>Euheterodonta</taxon>
        <taxon>Imparidentia</taxon>
        <taxon>Neoheterodontei</taxon>
        <taxon>Myida</taxon>
        <taxon>Dreissenoidea</taxon>
        <taxon>Dreissenidae</taxon>
        <taxon>Dreissena</taxon>
    </lineage>
</organism>
<reference evidence="1" key="2">
    <citation type="submission" date="2020-11" db="EMBL/GenBank/DDBJ databases">
        <authorList>
            <person name="McCartney M.A."/>
            <person name="Auch B."/>
            <person name="Kono T."/>
            <person name="Mallez S."/>
            <person name="Becker A."/>
            <person name="Gohl D.M."/>
            <person name="Silverstein K.A.T."/>
            <person name="Koren S."/>
            <person name="Bechman K.B."/>
            <person name="Herman A."/>
            <person name="Abrahante J.E."/>
            <person name="Garbe J."/>
        </authorList>
    </citation>
    <scope>NUCLEOTIDE SEQUENCE</scope>
    <source>
        <strain evidence="1">Duluth1</strain>
        <tissue evidence="1">Whole animal</tissue>
    </source>
</reference>
<dbReference type="Proteomes" id="UP000828390">
    <property type="component" value="Unassembled WGS sequence"/>
</dbReference>
<name>A0A9D4C2Y8_DREPO</name>